<organism evidence="2 3">
    <name type="scientific">Arthrobacter woluwensis</name>
    <dbReference type="NCBI Taxonomy" id="156980"/>
    <lineage>
        <taxon>Bacteria</taxon>
        <taxon>Bacillati</taxon>
        <taxon>Actinomycetota</taxon>
        <taxon>Actinomycetes</taxon>
        <taxon>Micrococcales</taxon>
        <taxon>Micrococcaceae</taxon>
        <taxon>Arthrobacter</taxon>
    </lineage>
</organism>
<name>A0A1H4KS20_9MICC</name>
<accession>A0A1H4KS20</accession>
<feature type="transmembrane region" description="Helical" evidence="1">
    <location>
        <begin position="192"/>
        <end position="214"/>
    </location>
</feature>
<sequence length="361" mass="37956">MSTHRLPLVKTLPSARPRLWPDGKTWGHIALHLLIPLVMGAGMAFAYLGAFHSPDPHHFPVAVVGQSPETKVFAQSLNDGSEGKLQVTTVATADQARQQITDQKISAAYVPSRDHATILVSGAASEAAAGAAQKVFLPLAYKQHLPVAVEDVRPGGPNDTAGQSVFFMLVALSVGSYASVVAIAAATAKLRVGIRLLIGAGTALVVAGIATLVAGPVYQVLNGYEWNIWLLGSLYSFGIITIGLGLHPILGKWTTPALTLLFVMLNFTSSGGVYPASLSPAFFAGLNTFWNGAAWLNAVRDLTYFPGADFGMDGLKLALWALGGVALVLLSHLATVKKRQLADDTLPVSREEEESSVVAAG</sequence>
<evidence type="ECO:0000313" key="3">
    <source>
        <dbReference type="Proteomes" id="UP000182652"/>
    </source>
</evidence>
<keyword evidence="1" id="KW-1133">Transmembrane helix</keyword>
<proteinExistence type="predicted"/>
<feature type="transmembrane region" description="Helical" evidence="1">
    <location>
        <begin position="26"/>
        <end position="50"/>
    </location>
</feature>
<dbReference type="AlphaFoldDB" id="A0A1H4KS20"/>
<evidence type="ECO:0008006" key="4">
    <source>
        <dbReference type="Google" id="ProtNLM"/>
    </source>
</evidence>
<keyword evidence="3" id="KW-1185">Reference proteome</keyword>
<dbReference type="STRING" id="156980.SAMN04489745_0761"/>
<feature type="transmembrane region" description="Helical" evidence="1">
    <location>
        <begin position="226"/>
        <end position="246"/>
    </location>
</feature>
<protein>
    <recommendedName>
        <fullName evidence="4">DUF3533 domain-containing protein</fullName>
    </recommendedName>
</protein>
<evidence type="ECO:0000313" key="2">
    <source>
        <dbReference type="EMBL" id="SEB60898.1"/>
    </source>
</evidence>
<keyword evidence="1" id="KW-0812">Transmembrane</keyword>
<feature type="transmembrane region" description="Helical" evidence="1">
    <location>
        <begin position="165"/>
        <end position="185"/>
    </location>
</feature>
<dbReference type="Proteomes" id="UP000182652">
    <property type="component" value="Unassembled WGS sequence"/>
</dbReference>
<dbReference type="EMBL" id="FNSN01000003">
    <property type="protein sequence ID" value="SEB60898.1"/>
    <property type="molecule type" value="Genomic_DNA"/>
</dbReference>
<feature type="transmembrane region" description="Helical" evidence="1">
    <location>
        <begin position="317"/>
        <end position="336"/>
    </location>
</feature>
<keyword evidence="1" id="KW-0472">Membrane</keyword>
<feature type="transmembrane region" description="Helical" evidence="1">
    <location>
        <begin position="258"/>
        <end position="277"/>
    </location>
</feature>
<evidence type="ECO:0000256" key="1">
    <source>
        <dbReference type="SAM" id="Phobius"/>
    </source>
</evidence>
<gene>
    <name evidence="2" type="ORF">SAMN04489745_0761</name>
</gene>
<reference evidence="2 3" key="1">
    <citation type="submission" date="2016-10" db="EMBL/GenBank/DDBJ databases">
        <authorList>
            <person name="de Groot N.N."/>
        </authorList>
    </citation>
    <scope>NUCLEOTIDE SEQUENCE [LARGE SCALE GENOMIC DNA]</scope>
    <source>
        <strain evidence="2 3">DSM 10495</strain>
    </source>
</reference>
<dbReference type="RefSeq" id="WP_066216206.1">
    <property type="nucleotide sequence ID" value="NZ_FNSN01000003.1"/>
</dbReference>